<dbReference type="Pfam" id="PF10086">
    <property type="entry name" value="YhfC"/>
    <property type="match status" value="1"/>
</dbReference>
<dbReference type="GO" id="GO:0008237">
    <property type="term" value="F:metallopeptidase activity"/>
    <property type="evidence" value="ECO:0007669"/>
    <property type="project" value="UniProtKB-KW"/>
</dbReference>
<name>A0ABS9CNB6_9FIRM</name>
<feature type="transmembrane region" description="Helical" evidence="1">
    <location>
        <begin position="238"/>
        <end position="257"/>
    </location>
</feature>
<comment type="caution">
    <text evidence="2">The sequence shown here is derived from an EMBL/GenBank/DDBJ whole genome shotgun (WGS) entry which is preliminary data.</text>
</comment>
<dbReference type="RefSeq" id="WP_235323403.1">
    <property type="nucleotide sequence ID" value="NZ_JAFBIT010000002.1"/>
</dbReference>
<feature type="transmembrane region" description="Helical" evidence="1">
    <location>
        <begin position="81"/>
        <end position="103"/>
    </location>
</feature>
<keyword evidence="2" id="KW-0378">Hydrolase</keyword>
<feature type="transmembrane region" description="Helical" evidence="1">
    <location>
        <begin position="6"/>
        <end position="32"/>
    </location>
</feature>
<gene>
    <name evidence="2" type="ORF">JQM67_07015</name>
</gene>
<sequence>MEAVSISATVLVMLSAELLFSLALPIGAIVYWKKKENVSLVPFGIGAAAFFVFAMVLEQIVHFLVLGLNTSVSDFLLSRPWLYAIYGGFVAGLLEETARFLVFRTMMRKNIGRENAVTYGLGHGGLECFLILGMTMISNLLISVMFNSMGAEAFIAQYTPDQADAVIQSIEAINTVDPGASIMACVERASAMALQVELSVLVFAAVRLDKYWLYPVSILLHMGVDFFAGLYQTGMLPSLYLFEGLLVVYVIALFFVVRRVYRALPAEAPPALDRFGRVIR</sequence>
<keyword evidence="2" id="KW-0482">Metalloprotease</keyword>
<keyword evidence="3" id="KW-1185">Reference proteome</keyword>
<proteinExistence type="predicted"/>
<evidence type="ECO:0000313" key="3">
    <source>
        <dbReference type="Proteomes" id="UP001299220"/>
    </source>
</evidence>
<dbReference type="EMBL" id="JAFBIT010000002">
    <property type="protein sequence ID" value="MCF2652347.1"/>
    <property type="molecule type" value="Genomic_DNA"/>
</dbReference>
<reference evidence="2 3" key="1">
    <citation type="submission" date="2020-12" db="EMBL/GenBank/DDBJ databases">
        <title>Whole genome sequences of gut porcine anaerobes.</title>
        <authorList>
            <person name="Kubasova T."/>
            <person name="Jahodarova E."/>
            <person name="Rychlik I."/>
        </authorList>
    </citation>
    <scope>NUCLEOTIDE SEQUENCE [LARGE SCALE GENOMIC DNA]</scope>
    <source>
        <strain evidence="2 3">An867</strain>
    </source>
</reference>
<evidence type="ECO:0000256" key="1">
    <source>
        <dbReference type="SAM" id="Phobius"/>
    </source>
</evidence>
<accession>A0ABS9CNB6</accession>
<organism evidence="2 3">
    <name type="scientific">Anaeromassilibacillus senegalensis</name>
    <dbReference type="NCBI Taxonomy" id="1673717"/>
    <lineage>
        <taxon>Bacteria</taxon>
        <taxon>Bacillati</taxon>
        <taxon>Bacillota</taxon>
        <taxon>Clostridia</taxon>
        <taxon>Eubacteriales</taxon>
        <taxon>Acutalibacteraceae</taxon>
        <taxon>Anaeromassilibacillus</taxon>
    </lineage>
</organism>
<dbReference type="InterPro" id="IPR011397">
    <property type="entry name" value="YhfC"/>
</dbReference>
<evidence type="ECO:0000313" key="2">
    <source>
        <dbReference type="EMBL" id="MCF2652347.1"/>
    </source>
</evidence>
<feature type="transmembrane region" description="Helical" evidence="1">
    <location>
        <begin position="124"/>
        <end position="146"/>
    </location>
</feature>
<keyword evidence="1" id="KW-0472">Membrane</keyword>
<feature type="transmembrane region" description="Helical" evidence="1">
    <location>
        <begin position="39"/>
        <end position="61"/>
    </location>
</feature>
<protein>
    <submittedName>
        <fullName evidence="2">YhfC family intramembrane metalloprotease</fullName>
    </submittedName>
</protein>
<keyword evidence="1" id="KW-0812">Transmembrane</keyword>
<keyword evidence="2" id="KW-0645">Protease</keyword>
<dbReference type="PIRSF" id="PIRSF033101">
    <property type="entry name" value="UCP033101"/>
    <property type="match status" value="1"/>
</dbReference>
<dbReference type="Proteomes" id="UP001299220">
    <property type="component" value="Unassembled WGS sequence"/>
</dbReference>
<keyword evidence="1" id="KW-1133">Transmembrane helix</keyword>